<sequence>MGPEELAEPPRPPEASVSLCEPGSSAAAQCIGRTPRAEGAGLAGLTGLAQAHASLGRPRSARAVLRGPSLGSPTMDDYFAPPLADKQPPRPPGQAAPPPPVQPLPQSPAQPQGAGDPLVPGNNARPKPSTGGRSMGSKWRRGGGQSMASKSSCSDPSKRNTKLCVALAVAVLLLIVVLIFTFIVLLHVFEVMTLIPAFLPPPECHAPS</sequence>
<dbReference type="Proteomes" id="UP000050761">
    <property type="component" value="Unassembled WGS sequence"/>
</dbReference>
<keyword evidence="2" id="KW-0472">Membrane</keyword>
<dbReference type="AlphaFoldDB" id="A0A183FFX0"/>
<evidence type="ECO:0000313" key="4">
    <source>
        <dbReference type="Proteomes" id="UP000050761"/>
    </source>
</evidence>
<dbReference type="WBParaSite" id="HPBE_0000547601-mRNA-1">
    <property type="protein sequence ID" value="HPBE_0000547601-mRNA-1"/>
    <property type="gene ID" value="HPBE_0000547601"/>
</dbReference>
<organism evidence="4 5">
    <name type="scientific">Heligmosomoides polygyrus</name>
    <name type="common">Parasitic roundworm</name>
    <dbReference type="NCBI Taxonomy" id="6339"/>
    <lineage>
        <taxon>Eukaryota</taxon>
        <taxon>Metazoa</taxon>
        <taxon>Ecdysozoa</taxon>
        <taxon>Nematoda</taxon>
        <taxon>Chromadorea</taxon>
        <taxon>Rhabditida</taxon>
        <taxon>Rhabditina</taxon>
        <taxon>Rhabditomorpha</taxon>
        <taxon>Strongyloidea</taxon>
        <taxon>Heligmosomidae</taxon>
        <taxon>Heligmosomoides</taxon>
    </lineage>
</organism>
<feature type="transmembrane region" description="Helical" evidence="2">
    <location>
        <begin position="163"/>
        <end position="189"/>
    </location>
</feature>
<name>A0A183FFX0_HELPZ</name>
<feature type="compositionally biased region" description="Polar residues" evidence="1">
    <location>
        <begin position="146"/>
        <end position="155"/>
    </location>
</feature>
<accession>A0A183FFX0</accession>
<keyword evidence="2" id="KW-0812">Transmembrane</keyword>
<gene>
    <name evidence="3" type="ORF">HPBE_LOCUS5477</name>
</gene>
<keyword evidence="2" id="KW-1133">Transmembrane helix</keyword>
<evidence type="ECO:0000256" key="1">
    <source>
        <dbReference type="SAM" id="MobiDB-lite"/>
    </source>
</evidence>
<evidence type="ECO:0000313" key="3">
    <source>
        <dbReference type="EMBL" id="VDO64687.1"/>
    </source>
</evidence>
<evidence type="ECO:0000313" key="5">
    <source>
        <dbReference type="WBParaSite" id="HPBE_0000547601-mRNA-1"/>
    </source>
</evidence>
<accession>A0A3P7XWT4</accession>
<keyword evidence="4" id="KW-1185">Reference proteome</keyword>
<reference evidence="5" key="2">
    <citation type="submission" date="2019-09" db="UniProtKB">
        <authorList>
            <consortium name="WormBaseParasite"/>
        </authorList>
    </citation>
    <scope>IDENTIFICATION</scope>
</reference>
<protein>
    <submittedName>
        <fullName evidence="5">Col_cuticle_N domain-containing protein</fullName>
    </submittedName>
</protein>
<reference evidence="3 4" key="1">
    <citation type="submission" date="2018-11" db="EMBL/GenBank/DDBJ databases">
        <authorList>
            <consortium name="Pathogen Informatics"/>
        </authorList>
    </citation>
    <scope>NUCLEOTIDE SEQUENCE [LARGE SCALE GENOMIC DNA]</scope>
</reference>
<dbReference type="EMBL" id="UZAH01025476">
    <property type="protein sequence ID" value="VDO64687.1"/>
    <property type="molecule type" value="Genomic_DNA"/>
</dbReference>
<feature type="compositionally biased region" description="Pro residues" evidence="1">
    <location>
        <begin position="89"/>
        <end position="108"/>
    </location>
</feature>
<feature type="region of interest" description="Disordered" evidence="1">
    <location>
        <begin position="1"/>
        <end position="20"/>
    </location>
</feature>
<proteinExistence type="predicted"/>
<evidence type="ECO:0000256" key="2">
    <source>
        <dbReference type="SAM" id="Phobius"/>
    </source>
</evidence>
<feature type="region of interest" description="Disordered" evidence="1">
    <location>
        <begin position="52"/>
        <end position="157"/>
    </location>
</feature>